<dbReference type="Gene3D" id="6.10.340.10">
    <property type="match status" value="1"/>
</dbReference>
<evidence type="ECO:0000256" key="3">
    <source>
        <dbReference type="ARBA" id="ARBA00023136"/>
    </source>
</evidence>
<proteinExistence type="inferred from homology"/>
<sequence length="564" mass="61181">MFQFKTIRMNILFSFSIVIIIVAAYSTYNFIHTSTSANQTDIIVNEELQLLTIDNDIAQTMALRIAAVRGYVLSGNPKYKTIFTENMELASEQGAKLHEITSSDIYEKYHKMEEEWNTYIQTSVFAVYDAGDTELAIKNLVAMDSTATEIRLGFKDLATNRTEKINTTGQAMIDSNETAKWVTVILGLLTVILSIFIASISATKISKNIVTVTTRMKNIAQGDFSEPLLEVRTKDEIAQLTEATNTVVRTMNRMLKDIQVTSNEVAAHSEDLMQSAVEVKSGTEQVSTTVAEIASGTESQASNAADVASTMSDFSTKMSDVNKRNNQIQGASSNVLALTSEGQSLMDASTQQMTTIDTIVKDAVIKVEQLGKETQEISQIVQVIHAIADQTNLLSLNAAIEAARAGEHGKGFAVVADEVRKLADQVTYSVGGITKIVERILTGSNLVMTSLESGYKEVERGTSQIAMTGDTFTKISNALNEMSLHISDMSSKLEDVVANTATINHAVDEIAAVSQQSAAGIEETSATVEQVTGSMDEISSSAATLAQMAENLNANVRQFKLFNA</sequence>
<feature type="domain" description="Methyl-accepting transducer" evidence="8">
    <location>
        <begin position="275"/>
        <end position="532"/>
    </location>
</feature>
<reference evidence="10 11" key="1">
    <citation type="submission" date="2022-03" db="EMBL/GenBank/DDBJ databases">
        <authorList>
            <person name="Jo J.-H."/>
            <person name="Im W.-T."/>
        </authorList>
    </citation>
    <scope>NUCLEOTIDE SEQUENCE [LARGE SCALE GENOMIC DNA]</scope>
    <source>
        <strain evidence="10 11">MA9</strain>
    </source>
</reference>
<keyword evidence="3 7" id="KW-0472">Membrane</keyword>
<evidence type="ECO:0000256" key="7">
    <source>
        <dbReference type="SAM" id="Phobius"/>
    </source>
</evidence>
<dbReference type="PROSITE" id="PS50111">
    <property type="entry name" value="CHEMOTAXIS_TRANSDUC_2"/>
    <property type="match status" value="1"/>
</dbReference>
<name>A0ABS9UHJ5_9BACL</name>
<dbReference type="EMBL" id="JAKZFC010000010">
    <property type="protein sequence ID" value="MCH7323840.1"/>
    <property type="molecule type" value="Genomic_DNA"/>
</dbReference>
<dbReference type="PANTHER" id="PTHR32089">
    <property type="entry name" value="METHYL-ACCEPTING CHEMOTAXIS PROTEIN MCPB"/>
    <property type="match status" value="1"/>
</dbReference>
<dbReference type="SMART" id="SM00283">
    <property type="entry name" value="MA"/>
    <property type="match status" value="1"/>
</dbReference>
<evidence type="ECO:0000256" key="5">
    <source>
        <dbReference type="ARBA" id="ARBA00029447"/>
    </source>
</evidence>
<feature type="transmembrane region" description="Helical" evidence="7">
    <location>
        <begin position="12"/>
        <end position="31"/>
    </location>
</feature>
<keyword evidence="7" id="KW-1133">Transmembrane helix</keyword>
<evidence type="ECO:0000256" key="4">
    <source>
        <dbReference type="ARBA" id="ARBA00023224"/>
    </source>
</evidence>
<dbReference type="RefSeq" id="WP_241370999.1">
    <property type="nucleotide sequence ID" value="NZ_JAKZFC010000010.1"/>
</dbReference>
<dbReference type="PROSITE" id="PS50885">
    <property type="entry name" value="HAMP"/>
    <property type="match status" value="1"/>
</dbReference>
<evidence type="ECO:0000256" key="2">
    <source>
        <dbReference type="ARBA" id="ARBA00022475"/>
    </source>
</evidence>
<evidence type="ECO:0000256" key="6">
    <source>
        <dbReference type="PROSITE-ProRule" id="PRU00284"/>
    </source>
</evidence>
<dbReference type="SUPFAM" id="SSF58104">
    <property type="entry name" value="Methyl-accepting chemotaxis protein (MCP) signaling domain"/>
    <property type="match status" value="1"/>
</dbReference>
<dbReference type="Pfam" id="PF00015">
    <property type="entry name" value="MCPsignal"/>
    <property type="match status" value="1"/>
</dbReference>
<keyword evidence="2" id="KW-1003">Cell membrane</keyword>
<protein>
    <submittedName>
        <fullName evidence="10">Methyl-accepting chemotaxis protein</fullName>
    </submittedName>
</protein>
<dbReference type="InterPro" id="IPR004089">
    <property type="entry name" value="MCPsignal_dom"/>
</dbReference>
<accession>A0ABS9UHJ5</accession>
<comment type="subcellular location">
    <subcellularLocation>
        <location evidence="1">Cell membrane</location>
    </subcellularLocation>
</comment>
<dbReference type="InterPro" id="IPR003660">
    <property type="entry name" value="HAMP_dom"/>
</dbReference>
<comment type="caution">
    <text evidence="10">The sequence shown here is derived from an EMBL/GenBank/DDBJ whole genome shotgun (WGS) entry which is preliminary data.</text>
</comment>
<gene>
    <name evidence="10" type="ORF">LZ480_18375</name>
</gene>
<keyword evidence="11" id="KW-1185">Reference proteome</keyword>
<evidence type="ECO:0000313" key="10">
    <source>
        <dbReference type="EMBL" id="MCH7323840.1"/>
    </source>
</evidence>
<evidence type="ECO:0000313" key="11">
    <source>
        <dbReference type="Proteomes" id="UP001316087"/>
    </source>
</evidence>
<evidence type="ECO:0000259" key="9">
    <source>
        <dbReference type="PROSITE" id="PS50885"/>
    </source>
</evidence>
<keyword evidence="7" id="KW-0812">Transmembrane</keyword>
<dbReference type="CDD" id="cd06225">
    <property type="entry name" value="HAMP"/>
    <property type="match status" value="1"/>
</dbReference>
<dbReference type="PANTHER" id="PTHR32089:SF114">
    <property type="entry name" value="METHYL-ACCEPTING CHEMOTAXIS PROTEIN MCPB"/>
    <property type="match status" value="1"/>
</dbReference>
<comment type="similarity">
    <text evidence="5">Belongs to the methyl-accepting chemotaxis (MCP) protein family.</text>
</comment>
<dbReference type="Pfam" id="PF00672">
    <property type="entry name" value="HAMP"/>
    <property type="match status" value="1"/>
</dbReference>
<evidence type="ECO:0000259" key="8">
    <source>
        <dbReference type="PROSITE" id="PS50111"/>
    </source>
</evidence>
<feature type="transmembrane region" description="Helical" evidence="7">
    <location>
        <begin position="181"/>
        <end position="200"/>
    </location>
</feature>
<dbReference type="SMART" id="SM00304">
    <property type="entry name" value="HAMP"/>
    <property type="match status" value="2"/>
</dbReference>
<organism evidence="10 11">
    <name type="scientific">Solibacillus palustris</name>
    <dbReference type="NCBI Taxonomy" id="2908203"/>
    <lineage>
        <taxon>Bacteria</taxon>
        <taxon>Bacillati</taxon>
        <taxon>Bacillota</taxon>
        <taxon>Bacilli</taxon>
        <taxon>Bacillales</taxon>
        <taxon>Caryophanaceae</taxon>
        <taxon>Solibacillus</taxon>
    </lineage>
</organism>
<feature type="domain" description="HAMP" evidence="9">
    <location>
        <begin position="203"/>
        <end position="256"/>
    </location>
</feature>
<evidence type="ECO:0000256" key="1">
    <source>
        <dbReference type="ARBA" id="ARBA00004236"/>
    </source>
</evidence>
<dbReference type="Gene3D" id="1.10.287.950">
    <property type="entry name" value="Methyl-accepting chemotaxis protein"/>
    <property type="match status" value="1"/>
</dbReference>
<keyword evidence="4 6" id="KW-0807">Transducer</keyword>
<dbReference type="Proteomes" id="UP001316087">
    <property type="component" value="Unassembled WGS sequence"/>
</dbReference>